<evidence type="ECO:0000313" key="1">
    <source>
        <dbReference type="EMBL" id="KAJ7647374.1"/>
    </source>
</evidence>
<accession>A0AAD7FWV5</accession>
<evidence type="ECO:0000313" key="2">
    <source>
        <dbReference type="Proteomes" id="UP001221142"/>
    </source>
</evidence>
<protein>
    <submittedName>
        <fullName evidence="1">Uncharacterized protein</fullName>
    </submittedName>
</protein>
<gene>
    <name evidence="1" type="ORF">FB45DRAFT_197586</name>
</gene>
<dbReference type="Proteomes" id="UP001221142">
    <property type="component" value="Unassembled WGS sequence"/>
</dbReference>
<name>A0AAD7FWV5_9AGAR</name>
<reference evidence="1" key="1">
    <citation type="submission" date="2023-03" db="EMBL/GenBank/DDBJ databases">
        <title>Massive genome expansion in bonnet fungi (Mycena s.s.) driven by repeated elements and novel gene families across ecological guilds.</title>
        <authorList>
            <consortium name="Lawrence Berkeley National Laboratory"/>
            <person name="Harder C.B."/>
            <person name="Miyauchi S."/>
            <person name="Viragh M."/>
            <person name="Kuo A."/>
            <person name="Thoen E."/>
            <person name="Andreopoulos B."/>
            <person name="Lu D."/>
            <person name="Skrede I."/>
            <person name="Drula E."/>
            <person name="Henrissat B."/>
            <person name="Morin E."/>
            <person name="Kohler A."/>
            <person name="Barry K."/>
            <person name="LaButti K."/>
            <person name="Morin E."/>
            <person name="Salamov A."/>
            <person name="Lipzen A."/>
            <person name="Mereny Z."/>
            <person name="Hegedus B."/>
            <person name="Baldrian P."/>
            <person name="Stursova M."/>
            <person name="Weitz H."/>
            <person name="Taylor A."/>
            <person name="Grigoriev I.V."/>
            <person name="Nagy L.G."/>
            <person name="Martin F."/>
            <person name="Kauserud H."/>
        </authorList>
    </citation>
    <scope>NUCLEOTIDE SEQUENCE</scope>
    <source>
        <strain evidence="1">9284</strain>
    </source>
</reference>
<proteinExistence type="predicted"/>
<sequence length="329" mass="36279">MVTGVARRTEDAGNVLDAIQQKVDQSTRNAPDFEAITQELEDIHRRLRTDFPGIFKSLAQIQKTRADTEDKEASAKPAPELLDKLNQVLAILQDEAVQRSMQTNQQTDSVRYLNELNSWLEAFVSGGTAQIQVVAAGVEKLCQELGCSDDGRNSNILAALRQFISEAQAREHSSTALQHSVNNLAALLGSETRFTPETIMGLIDQQRQDHEGLLRALAAELSNEIRGERLRFVDAMKEATAINVQSKWPAIYIWPLTQPRAVHVEQLKAELASQVRADLFTYYSKQKPPPAVCIVSSETTRLTTTLVPPSTNVCSACQNGDSIANTAQP</sequence>
<dbReference type="EMBL" id="JARKIF010000002">
    <property type="protein sequence ID" value="KAJ7647374.1"/>
    <property type="molecule type" value="Genomic_DNA"/>
</dbReference>
<dbReference type="AlphaFoldDB" id="A0AAD7FWV5"/>
<keyword evidence="2" id="KW-1185">Reference proteome</keyword>
<organism evidence="1 2">
    <name type="scientific">Roridomyces roridus</name>
    <dbReference type="NCBI Taxonomy" id="1738132"/>
    <lineage>
        <taxon>Eukaryota</taxon>
        <taxon>Fungi</taxon>
        <taxon>Dikarya</taxon>
        <taxon>Basidiomycota</taxon>
        <taxon>Agaricomycotina</taxon>
        <taxon>Agaricomycetes</taxon>
        <taxon>Agaricomycetidae</taxon>
        <taxon>Agaricales</taxon>
        <taxon>Marasmiineae</taxon>
        <taxon>Mycenaceae</taxon>
        <taxon>Roridomyces</taxon>
    </lineage>
</organism>
<comment type="caution">
    <text evidence="1">The sequence shown here is derived from an EMBL/GenBank/DDBJ whole genome shotgun (WGS) entry which is preliminary data.</text>
</comment>